<gene>
    <name evidence="2" type="ORF">SAMN05444158_7340</name>
</gene>
<organism evidence="2 3">
    <name type="scientific">Bradyrhizobium canariense</name>
    <dbReference type="NCBI Taxonomy" id="255045"/>
    <lineage>
        <taxon>Bacteria</taxon>
        <taxon>Pseudomonadati</taxon>
        <taxon>Pseudomonadota</taxon>
        <taxon>Alphaproteobacteria</taxon>
        <taxon>Hyphomicrobiales</taxon>
        <taxon>Nitrobacteraceae</taxon>
        <taxon>Bradyrhizobium</taxon>
    </lineage>
</organism>
<dbReference type="Proteomes" id="UP000243904">
    <property type="component" value="Chromosome I"/>
</dbReference>
<evidence type="ECO:0000256" key="1">
    <source>
        <dbReference type="SAM" id="MobiDB-lite"/>
    </source>
</evidence>
<protein>
    <submittedName>
        <fullName evidence="2">Uncharacterized protein</fullName>
    </submittedName>
</protein>
<feature type="region of interest" description="Disordered" evidence="1">
    <location>
        <begin position="82"/>
        <end position="102"/>
    </location>
</feature>
<evidence type="ECO:0000313" key="2">
    <source>
        <dbReference type="EMBL" id="SDT59388.1"/>
    </source>
</evidence>
<keyword evidence="3" id="KW-1185">Reference proteome</keyword>
<feature type="compositionally biased region" description="Polar residues" evidence="1">
    <location>
        <begin position="82"/>
        <end position="94"/>
    </location>
</feature>
<proteinExistence type="predicted"/>
<accession>A0A1H2BMH2</accession>
<name>A0A1H2BMH2_9BRAD</name>
<evidence type="ECO:0000313" key="3">
    <source>
        <dbReference type="Proteomes" id="UP000243904"/>
    </source>
</evidence>
<sequence>MKPIWKFRILALLVVVFVGGLSITNLVANFLQPDPSPLPSRDSKAPSAQLVSSAKLVSTIAPFRTDLKADYAIALAGQTLRSESSTQTPDNDTAQDAVKSALKSGPHDSRMWLVLALLQARKNLGAPLVAESLKMSYLTGPNRAELIPVRLDSVTVSNALNDGDLNELARSDVRAILTQYPDQRRALISDYVRGSAIGKKFLEESSRMLDPAFADSLRNAK</sequence>
<dbReference type="EMBL" id="LT629750">
    <property type="protein sequence ID" value="SDT59388.1"/>
    <property type="molecule type" value="Genomic_DNA"/>
</dbReference>
<reference evidence="3" key="1">
    <citation type="submission" date="2016-10" db="EMBL/GenBank/DDBJ databases">
        <authorList>
            <person name="Varghese N."/>
            <person name="Submissions S."/>
        </authorList>
    </citation>
    <scope>NUCLEOTIDE SEQUENCE [LARGE SCALE GENOMIC DNA]</scope>
    <source>
        <strain evidence="3">GAS369</strain>
    </source>
</reference>
<dbReference type="AlphaFoldDB" id="A0A1H2BMH2"/>